<name>A0ABR1CWH3_NECAM</name>
<organism evidence="2 3">
    <name type="scientific">Necator americanus</name>
    <name type="common">Human hookworm</name>
    <dbReference type="NCBI Taxonomy" id="51031"/>
    <lineage>
        <taxon>Eukaryota</taxon>
        <taxon>Metazoa</taxon>
        <taxon>Ecdysozoa</taxon>
        <taxon>Nematoda</taxon>
        <taxon>Chromadorea</taxon>
        <taxon>Rhabditida</taxon>
        <taxon>Rhabditina</taxon>
        <taxon>Rhabditomorpha</taxon>
        <taxon>Strongyloidea</taxon>
        <taxon>Ancylostomatidae</taxon>
        <taxon>Bunostominae</taxon>
        <taxon>Necator</taxon>
    </lineage>
</organism>
<protein>
    <submittedName>
        <fullName evidence="2">Uncharacterized protein</fullName>
    </submittedName>
</protein>
<feature type="region of interest" description="Disordered" evidence="1">
    <location>
        <begin position="1"/>
        <end position="42"/>
    </location>
</feature>
<dbReference type="EMBL" id="JAVFWL010000003">
    <property type="protein sequence ID" value="KAK6742231.1"/>
    <property type="molecule type" value="Genomic_DNA"/>
</dbReference>
<comment type="caution">
    <text evidence="2">The sequence shown here is derived from an EMBL/GenBank/DDBJ whole genome shotgun (WGS) entry which is preliminary data.</text>
</comment>
<evidence type="ECO:0000256" key="1">
    <source>
        <dbReference type="SAM" id="MobiDB-lite"/>
    </source>
</evidence>
<reference evidence="2 3" key="1">
    <citation type="submission" date="2023-08" db="EMBL/GenBank/DDBJ databases">
        <title>A Necator americanus chromosomal reference genome.</title>
        <authorList>
            <person name="Ilik V."/>
            <person name="Petrzelkova K.J."/>
            <person name="Pardy F."/>
            <person name="Fuh T."/>
            <person name="Niatou-Singa F.S."/>
            <person name="Gouil Q."/>
            <person name="Baker L."/>
            <person name="Ritchie M.E."/>
            <person name="Jex A.R."/>
            <person name="Gazzola D."/>
            <person name="Li H."/>
            <person name="Toshio Fujiwara R."/>
            <person name="Zhan B."/>
            <person name="Aroian R.V."/>
            <person name="Pafco B."/>
            <person name="Schwarz E.M."/>
        </authorList>
    </citation>
    <scope>NUCLEOTIDE SEQUENCE [LARGE SCALE GENOMIC DNA]</scope>
    <source>
        <strain evidence="2 3">Aroian</strain>
        <tissue evidence="2">Whole animal</tissue>
    </source>
</reference>
<proteinExistence type="predicted"/>
<accession>A0ABR1CWH3</accession>
<feature type="compositionally biased region" description="Low complexity" evidence="1">
    <location>
        <begin position="24"/>
        <end position="36"/>
    </location>
</feature>
<sequence>MTDENKPIDDASMGPKFERDGETSRQQTSRTRSAQRPGHVAHGTSTILHLTLSLTSSNPWLKLTNVPSIFDKRGFGRYDYDALHLTTTGTIVDPGSQGVAP</sequence>
<keyword evidence="3" id="KW-1185">Reference proteome</keyword>
<gene>
    <name evidence="2" type="primary">Necator_chrIII.g10614</name>
    <name evidence="2" type="ORF">RB195_009849</name>
</gene>
<dbReference type="Proteomes" id="UP001303046">
    <property type="component" value="Unassembled WGS sequence"/>
</dbReference>
<evidence type="ECO:0000313" key="3">
    <source>
        <dbReference type="Proteomes" id="UP001303046"/>
    </source>
</evidence>
<evidence type="ECO:0000313" key="2">
    <source>
        <dbReference type="EMBL" id="KAK6742231.1"/>
    </source>
</evidence>